<feature type="compositionally biased region" description="Low complexity" evidence="1">
    <location>
        <begin position="17"/>
        <end position="35"/>
    </location>
</feature>
<dbReference type="PANTHER" id="PTHR30348:SF4">
    <property type="entry name" value="DUF72 DOMAIN-CONTAINING PROTEIN"/>
    <property type="match status" value="1"/>
</dbReference>
<dbReference type="PANTHER" id="PTHR30348">
    <property type="entry name" value="UNCHARACTERIZED PROTEIN YECE"/>
    <property type="match status" value="1"/>
</dbReference>
<dbReference type="EMBL" id="LHPF02000001">
    <property type="protein sequence ID" value="PSC76227.1"/>
    <property type="molecule type" value="Genomic_DNA"/>
</dbReference>
<dbReference type="Pfam" id="PF01904">
    <property type="entry name" value="DUF72"/>
    <property type="match status" value="1"/>
</dbReference>
<proteinExistence type="predicted"/>
<evidence type="ECO:0000313" key="3">
    <source>
        <dbReference type="Proteomes" id="UP000239649"/>
    </source>
</evidence>
<accession>A0A2P6VQ83</accession>
<gene>
    <name evidence="2" type="primary">g532</name>
    <name evidence="2" type="ORF">C2E20_0532</name>
</gene>
<dbReference type="AlphaFoldDB" id="A0A2P6VQ83"/>
<feature type="region of interest" description="Disordered" evidence="1">
    <location>
        <begin position="348"/>
        <end position="408"/>
    </location>
</feature>
<feature type="region of interest" description="Disordered" evidence="1">
    <location>
        <begin position="1"/>
        <end position="35"/>
    </location>
</feature>
<dbReference type="Gene3D" id="3.20.20.410">
    <property type="entry name" value="Protein of unknown function UPF0759"/>
    <property type="match status" value="1"/>
</dbReference>
<sequence length="408" mass="44948">MAQHSDKLAERQPAEPPKQYAEQQQQQQQPQPGGVQLLQGTCGWSDPGLVRCGRFYPQGVRSSEDKLWLYSRQFPCVEVDTSTYAIPRADVTQRWAQAAAPGFRFHVKAFGLFCWQSCAASALPAEARALLPPRLASSGPAGHARRLGLVVFQYHLAFVPSTQNLQYLLRCRSQLDARFAMAVELRCRAWFTDEAWRRRLADALTCQGITLVSADELEHETLQRDREQAGLPPGAVRRLLPTALEVTTPDWHYVRVHRRHGASDRLLPQGEMDAWAVRLAEQLAPRLRGPIFFLWGTDWEDAPMRNARSLEAAVPPALRCDWRQRCVTAEGTQRGTIQYLFAQAAAAGSSGGGGSGAADGEGQQQQKQETGQKRGREAAAAPGSGKRSSSGGGSILRFLQQRPSPATG</sequence>
<dbReference type="OrthoDB" id="5958500at2759"/>
<feature type="compositionally biased region" description="Low complexity" evidence="1">
    <location>
        <begin position="360"/>
        <end position="369"/>
    </location>
</feature>
<reference evidence="2 3" key="1">
    <citation type="journal article" date="2018" name="Plant J.">
        <title>Genome sequences of Chlorella sorokiniana UTEX 1602 and Micractinium conductrix SAG 241.80: implications to maltose excretion by a green alga.</title>
        <authorList>
            <person name="Arriola M.B."/>
            <person name="Velmurugan N."/>
            <person name="Zhang Y."/>
            <person name="Plunkett M.H."/>
            <person name="Hondzo H."/>
            <person name="Barney B.M."/>
        </authorList>
    </citation>
    <scope>NUCLEOTIDE SEQUENCE [LARGE SCALE GENOMIC DNA]</scope>
    <source>
        <strain evidence="2 3">SAG 241.80</strain>
    </source>
</reference>
<organism evidence="2 3">
    <name type="scientific">Micractinium conductrix</name>
    <dbReference type="NCBI Taxonomy" id="554055"/>
    <lineage>
        <taxon>Eukaryota</taxon>
        <taxon>Viridiplantae</taxon>
        <taxon>Chlorophyta</taxon>
        <taxon>core chlorophytes</taxon>
        <taxon>Trebouxiophyceae</taxon>
        <taxon>Chlorellales</taxon>
        <taxon>Chlorellaceae</taxon>
        <taxon>Chlorella clade</taxon>
        <taxon>Micractinium</taxon>
    </lineage>
</organism>
<dbReference type="InterPro" id="IPR036520">
    <property type="entry name" value="UPF0759_sf"/>
</dbReference>
<keyword evidence="3" id="KW-1185">Reference proteome</keyword>
<dbReference type="SUPFAM" id="SSF117396">
    <property type="entry name" value="TM1631-like"/>
    <property type="match status" value="1"/>
</dbReference>
<evidence type="ECO:0000256" key="1">
    <source>
        <dbReference type="SAM" id="MobiDB-lite"/>
    </source>
</evidence>
<comment type="caution">
    <text evidence="2">The sequence shown here is derived from an EMBL/GenBank/DDBJ whole genome shotgun (WGS) entry which is preliminary data.</text>
</comment>
<feature type="compositionally biased region" description="Basic and acidic residues" evidence="1">
    <location>
        <begin position="1"/>
        <end position="13"/>
    </location>
</feature>
<evidence type="ECO:0000313" key="2">
    <source>
        <dbReference type="EMBL" id="PSC76227.1"/>
    </source>
</evidence>
<dbReference type="InterPro" id="IPR002763">
    <property type="entry name" value="DUF72"/>
</dbReference>
<protein>
    <submittedName>
        <fullName evidence="2">UPF0759 -like isoform X2</fullName>
    </submittedName>
</protein>
<feature type="compositionally biased region" description="Low complexity" evidence="1">
    <location>
        <begin position="378"/>
        <end position="389"/>
    </location>
</feature>
<feature type="compositionally biased region" description="Gly residues" evidence="1">
    <location>
        <begin position="349"/>
        <end position="359"/>
    </location>
</feature>
<dbReference type="Proteomes" id="UP000239649">
    <property type="component" value="Unassembled WGS sequence"/>
</dbReference>
<name>A0A2P6VQ83_9CHLO</name>